<evidence type="ECO:0000256" key="2">
    <source>
        <dbReference type="SAM" id="Phobius"/>
    </source>
</evidence>
<name>A0A6A8ALL3_9HYPH</name>
<feature type="compositionally biased region" description="Basic and acidic residues" evidence="1">
    <location>
        <begin position="136"/>
        <end position="162"/>
    </location>
</feature>
<dbReference type="InterPro" id="IPR009273">
    <property type="entry name" value="DUF930"/>
</dbReference>
<dbReference type="AlphaFoldDB" id="A0A6A8ALL3"/>
<organism evidence="3 4">
    <name type="scientific">Endobacterium cereale</name>
    <dbReference type="NCBI Taxonomy" id="2663029"/>
    <lineage>
        <taxon>Bacteria</taxon>
        <taxon>Pseudomonadati</taxon>
        <taxon>Pseudomonadota</taxon>
        <taxon>Alphaproteobacteria</taxon>
        <taxon>Hyphomicrobiales</taxon>
        <taxon>Rhizobiaceae</taxon>
        <taxon>Endobacterium</taxon>
    </lineage>
</organism>
<gene>
    <name evidence="3" type="ORF">GAO09_26655</name>
</gene>
<keyword evidence="2" id="KW-0472">Membrane</keyword>
<keyword evidence="2" id="KW-1133">Transmembrane helix</keyword>
<dbReference type="EMBL" id="WIXI01000051">
    <property type="protein sequence ID" value="MQY49611.1"/>
    <property type="molecule type" value="Genomic_DNA"/>
</dbReference>
<accession>A0A6A8ALL3</accession>
<dbReference type="Pfam" id="PF06059">
    <property type="entry name" value="DUF930"/>
    <property type="match status" value="1"/>
</dbReference>
<evidence type="ECO:0000313" key="3">
    <source>
        <dbReference type="EMBL" id="MQY49611.1"/>
    </source>
</evidence>
<proteinExistence type="predicted"/>
<comment type="caution">
    <text evidence="3">The sequence shown here is derived from an EMBL/GenBank/DDBJ whole genome shotgun (WGS) entry which is preliminary data.</text>
</comment>
<evidence type="ECO:0000256" key="1">
    <source>
        <dbReference type="SAM" id="MobiDB-lite"/>
    </source>
</evidence>
<feature type="compositionally biased region" description="Polar residues" evidence="1">
    <location>
        <begin position="165"/>
        <end position="177"/>
    </location>
</feature>
<sequence>MTDDDAKRKGMWTWGIPASFLIHAIIAFIILIGIPFDLPKPEAEETVSVEIVPPPEQAKSEQANPEKAAGQEEQKEALPPPVEKSPQQAEQQPPPPPTEKQQEQAQQPPPAEAPAEPERSSPATPLEDFRPVFQIGEKDAGPKRAENGESDRDEAATKRAETDSENSAHGSGKQPGSASRDAAAQEKPQSDDGNGPSGASVPEIAVPEVGLGAPVADAAGTPMPAAGNPAVNTEIAAATATAEKKADEQAIQPADGARAAKPAGLTQAKRLYSSHAADNPFVIEAMKQMSRGDRAGALCNTELGEQLVRGSPAYHPARLPKPTLESGNVIDVQTAFSADGRWYDVSLRCEVDKGAMKVVSFAYKVGKAIPKSEWRKRGFPSY</sequence>
<reference evidence="3 4" key="1">
    <citation type="submission" date="2019-11" db="EMBL/GenBank/DDBJ databases">
        <title>Genome analysis of Rhizobacterium cereale a novel genus and species isolated from maize roots in North Spain.</title>
        <authorList>
            <person name="Menendez E."/>
            <person name="Flores-Felix J.D."/>
            <person name="Ramirez-Bahena M.-H."/>
            <person name="Igual J.M."/>
            <person name="Garcia-Fraile P."/>
            <person name="Peix A."/>
            <person name="Velazquez E."/>
        </authorList>
    </citation>
    <scope>NUCLEOTIDE SEQUENCE [LARGE SCALE GENOMIC DNA]</scope>
    <source>
        <strain evidence="3 4">RZME27</strain>
    </source>
</reference>
<feature type="transmembrane region" description="Helical" evidence="2">
    <location>
        <begin position="12"/>
        <end position="36"/>
    </location>
</feature>
<protein>
    <submittedName>
        <fullName evidence="3">DUF930 domain-containing protein</fullName>
    </submittedName>
</protein>
<evidence type="ECO:0000313" key="4">
    <source>
        <dbReference type="Proteomes" id="UP000435138"/>
    </source>
</evidence>
<feature type="region of interest" description="Disordered" evidence="1">
    <location>
        <begin position="44"/>
        <end position="206"/>
    </location>
</feature>
<dbReference type="Proteomes" id="UP000435138">
    <property type="component" value="Unassembled WGS sequence"/>
</dbReference>
<keyword evidence="2" id="KW-0812">Transmembrane</keyword>
<keyword evidence="4" id="KW-1185">Reference proteome</keyword>